<accession>A0ACC2ERA1</accession>
<evidence type="ECO:0000313" key="2">
    <source>
        <dbReference type="Proteomes" id="UP001162992"/>
    </source>
</evidence>
<keyword evidence="2" id="KW-1185">Reference proteome</keyword>
<organism evidence="1 2">
    <name type="scientific">Diphasiastrum complanatum</name>
    <name type="common">Issler's clubmoss</name>
    <name type="synonym">Lycopodium complanatum</name>
    <dbReference type="NCBI Taxonomy" id="34168"/>
    <lineage>
        <taxon>Eukaryota</taxon>
        <taxon>Viridiplantae</taxon>
        <taxon>Streptophyta</taxon>
        <taxon>Embryophyta</taxon>
        <taxon>Tracheophyta</taxon>
        <taxon>Lycopodiopsida</taxon>
        <taxon>Lycopodiales</taxon>
        <taxon>Lycopodiaceae</taxon>
        <taxon>Lycopodioideae</taxon>
        <taxon>Diphasiastrum</taxon>
    </lineage>
</organism>
<sequence>MQVIGFADADWGGDVDERKSTSGYLFTLGGAVTWASSRQRTVALSTMEAEYMALCHASREHVRIKTFCRELSIPLISHQLNSDNQGCIFLCKNGDFHK</sequence>
<dbReference type="Proteomes" id="UP001162992">
    <property type="component" value="Chromosome 1"/>
</dbReference>
<protein>
    <submittedName>
        <fullName evidence="1">Uncharacterized protein</fullName>
    </submittedName>
</protein>
<reference evidence="2" key="1">
    <citation type="journal article" date="2024" name="Proc. Natl. Acad. Sci. U.S.A.">
        <title>Extraordinary preservation of gene collinearity over three hundred million years revealed in homosporous lycophytes.</title>
        <authorList>
            <person name="Li C."/>
            <person name="Wickell D."/>
            <person name="Kuo L.Y."/>
            <person name="Chen X."/>
            <person name="Nie B."/>
            <person name="Liao X."/>
            <person name="Peng D."/>
            <person name="Ji J."/>
            <person name="Jenkins J."/>
            <person name="Williams M."/>
            <person name="Shu S."/>
            <person name="Plott C."/>
            <person name="Barry K."/>
            <person name="Rajasekar S."/>
            <person name="Grimwood J."/>
            <person name="Han X."/>
            <person name="Sun S."/>
            <person name="Hou Z."/>
            <person name="He W."/>
            <person name="Dai G."/>
            <person name="Sun C."/>
            <person name="Schmutz J."/>
            <person name="Leebens-Mack J.H."/>
            <person name="Li F.W."/>
            <person name="Wang L."/>
        </authorList>
    </citation>
    <scope>NUCLEOTIDE SEQUENCE [LARGE SCALE GENOMIC DNA]</scope>
    <source>
        <strain evidence="2">cv. PW_Plant_1</strain>
    </source>
</reference>
<gene>
    <name evidence="1" type="ORF">O6H91_01G051800</name>
</gene>
<comment type="caution">
    <text evidence="1">The sequence shown here is derived from an EMBL/GenBank/DDBJ whole genome shotgun (WGS) entry which is preliminary data.</text>
</comment>
<proteinExistence type="predicted"/>
<name>A0ACC2ERA1_DIPCM</name>
<dbReference type="EMBL" id="CM055092">
    <property type="protein sequence ID" value="KAJ7568895.1"/>
    <property type="molecule type" value="Genomic_DNA"/>
</dbReference>
<evidence type="ECO:0000313" key="1">
    <source>
        <dbReference type="EMBL" id="KAJ7568895.1"/>
    </source>
</evidence>